<keyword evidence="2" id="KW-1185">Reference proteome</keyword>
<proteinExistence type="predicted"/>
<organism evidence="1 2">
    <name type="scientific">Aspergillus melleus</name>
    <dbReference type="NCBI Taxonomy" id="138277"/>
    <lineage>
        <taxon>Eukaryota</taxon>
        <taxon>Fungi</taxon>
        <taxon>Dikarya</taxon>
        <taxon>Ascomycota</taxon>
        <taxon>Pezizomycotina</taxon>
        <taxon>Eurotiomycetes</taxon>
        <taxon>Eurotiomycetidae</taxon>
        <taxon>Eurotiales</taxon>
        <taxon>Aspergillaceae</taxon>
        <taxon>Aspergillus</taxon>
        <taxon>Aspergillus subgen. Circumdati</taxon>
    </lineage>
</organism>
<evidence type="ECO:0000313" key="1">
    <source>
        <dbReference type="EMBL" id="KAK1145159.1"/>
    </source>
</evidence>
<gene>
    <name evidence="1" type="ORF">N8T08_004592</name>
</gene>
<accession>A0ACC3B4L4</accession>
<protein>
    <submittedName>
        <fullName evidence="1">Uncharacterized protein</fullName>
    </submittedName>
</protein>
<reference evidence="1 2" key="1">
    <citation type="journal article" date="2023" name="ACS Omega">
        <title>Identification of the Neoaspergillic Acid Biosynthesis Gene Cluster by Establishing an In Vitro CRISPR-Ribonucleoprotein Genetic System in Aspergillus melleus.</title>
        <authorList>
            <person name="Yuan B."/>
            <person name="Grau M.F."/>
            <person name="Murata R.M."/>
            <person name="Torok T."/>
            <person name="Venkateswaran K."/>
            <person name="Stajich J.E."/>
            <person name="Wang C.C.C."/>
        </authorList>
    </citation>
    <scope>NUCLEOTIDE SEQUENCE [LARGE SCALE GENOMIC DNA]</scope>
    <source>
        <strain evidence="1 2">IMV 1140</strain>
    </source>
</reference>
<comment type="caution">
    <text evidence="1">The sequence shown here is derived from an EMBL/GenBank/DDBJ whole genome shotgun (WGS) entry which is preliminary data.</text>
</comment>
<dbReference type="EMBL" id="JAOPJF010000026">
    <property type="protein sequence ID" value="KAK1145159.1"/>
    <property type="molecule type" value="Genomic_DNA"/>
</dbReference>
<evidence type="ECO:0000313" key="2">
    <source>
        <dbReference type="Proteomes" id="UP001177260"/>
    </source>
</evidence>
<dbReference type="Proteomes" id="UP001177260">
    <property type="component" value="Unassembled WGS sequence"/>
</dbReference>
<sequence length="369" mass="42071">MSRIRDWLRRRVEGKNTRRQWNKRPVSPPKSYRLPAQPLSTAAVSHSSPSSFFTRLPPEIRRKIYVHAFGGRTYHMDFRYTGPDCRGTDPKFHAGIDFVANMTDDPKTSEPQEWRWWGSVCHRSPNQPWFYDSCRSGRAICCTMSGVPTICRVGAMGWLLACQQAYVETIDLLYSNIFHVESTVLLRFFPQLVPAPRLSRVTGLLLDLTLELFDDRLVGTARDRIEGWPAFDQITSVLGSGMLGDLQELSISIYDYTPKSDPLASKELATLERLLKNFDWLLPRIGPHFQRLEISITAPLYTSAKHLTAQDDGSAHYTSDNASSFRFWRPVLSPSGVETPGVQSQGFGYWISRGKEEPHWFQQTNCFGS</sequence>
<name>A0ACC3B4L4_9EURO</name>